<reference evidence="3 4" key="1">
    <citation type="submission" date="2024-01" db="EMBL/GenBank/DDBJ databases">
        <title>A telomere-to-telomere, gap-free genome of sweet tea (Lithocarpus litseifolius).</title>
        <authorList>
            <person name="Zhou J."/>
        </authorList>
    </citation>
    <scope>NUCLEOTIDE SEQUENCE [LARGE SCALE GENOMIC DNA]</scope>
    <source>
        <strain evidence="3">Zhou-2022a</strain>
        <tissue evidence="3">Leaf</tissue>
    </source>
</reference>
<dbReference type="GO" id="GO:0004523">
    <property type="term" value="F:RNA-DNA hybrid ribonuclease activity"/>
    <property type="evidence" value="ECO:0007669"/>
    <property type="project" value="InterPro"/>
</dbReference>
<dbReference type="EMBL" id="JAZDWU010000005">
    <property type="protein sequence ID" value="KAL0000428.1"/>
    <property type="molecule type" value="Genomic_DNA"/>
</dbReference>
<dbReference type="CDD" id="cd06222">
    <property type="entry name" value="RNase_H_like"/>
    <property type="match status" value="1"/>
</dbReference>
<gene>
    <name evidence="3" type="ORF">SO802_014209</name>
</gene>
<dbReference type="Proteomes" id="UP001459277">
    <property type="component" value="Unassembled WGS sequence"/>
</dbReference>
<organism evidence="3 4">
    <name type="scientific">Lithocarpus litseifolius</name>
    <dbReference type="NCBI Taxonomy" id="425828"/>
    <lineage>
        <taxon>Eukaryota</taxon>
        <taxon>Viridiplantae</taxon>
        <taxon>Streptophyta</taxon>
        <taxon>Embryophyta</taxon>
        <taxon>Tracheophyta</taxon>
        <taxon>Spermatophyta</taxon>
        <taxon>Magnoliopsida</taxon>
        <taxon>eudicotyledons</taxon>
        <taxon>Gunneridae</taxon>
        <taxon>Pentapetalae</taxon>
        <taxon>rosids</taxon>
        <taxon>fabids</taxon>
        <taxon>Fagales</taxon>
        <taxon>Fagaceae</taxon>
        <taxon>Lithocarpus</taxon>
    </lineage>
</organism>
<dbReference type="Pfam" id="PF13456">
    <property type="entry name" value="RVT_3"/>
    <property type="match status" value="2"/>
</dbReference>
<evidence type="ECO:0000313" key="4">
    <source>
        <dbReference type="Proteomes" id="UP001459277"/>
    </source>
</evidence>
<evidence type="ECO:0000259" key="2">
    <source>
        <dbReference type="Pfam" id="PF13966"/>
    </source>
</evidence>
<name>A0AAW2CSK1_9ROSI</name>
<dbReference type="AlphaFoldDB" id="A0AAW2CSK1"/>
<dbReference type="GO" id="GO:0003676">
    <property type="term" value="F:nucleic acid binding"/>
    <property type="evidence" value="ECO:0007669"/>
    <property type="project" value="InterPro"/>
</dbReference>
<protein>
    <recommendedName>
        <fullName evidence="5">RNase H type-1 domain-containing protein</fullName>
    </recommendedName>
</protein>
<dbReference type="InterPro" id="IPR036397">
    <property type="entry name" value="RNaseH_sf"/>
</dbReference>
<feature type="domain" description="RNase H type-1" evidence="1">
    <location>
        <begin position="159"/>
        <end position="235"/>
    </location>
</feature>
<evidence type="ECO:0000313" key="3">
    <source>
        <dbReference type="EMBL" id="KAL0000428.1"/>
    </source>
</evidence>
<dbReference type="InterPro" id="IPR052929">
    <property type="entry name" value="RNase_H-like_EbsB-rel"/>
</dbReference>
<dbReference type="Gene3D" id="3.30.420.10">
    <property type="entry name" value="Ribonuclease H-like superfamily/Ribonuclease H"/>
    <property type="match status" value="1"/>
</dbReference>
<feature type="domain" description="RNase H type-1" evidence="1">
    <location>
        <begin position="256"/>
        <end position="328"/>
    </location>
</feature>
<dbReference type="InterPro" id="IPR012337">
    <property type="entry name" value="RNaseH-like_sf"/>
</dbReference>
<dbReference type="SUPFAM" id="SSF53098">
    <property type="entry name" value="Ribonuclease H-like"/>
    <property type="match status" value="1"/>
</dbReference>
<proteinExistence type="predicted"/>
<keyword evidence="4" id="KW-1185">Reference proteome</keyword>
<dbReference type="InterPro" id="IPR044730">
    <property type="entry name" value="RNase_H-like_dom_plant"/>
</dbReference>
<sequence>MTISQDTAASKLVLRHTRRNSFLLSVDAFADGNFAVKSGFQFLFAEIHKQQPGPSNSDLVKPLWQAIWQMKTPSKVKNLVWRACRNSLPTKMNLVKQQVITDDRNNLCLGKQAVTLRQLLQQAKEWVQEFSALQEIPATQRIPIAVAWHPLDASWYKINFDGALFVKENCAGVGVVIRIEQGLVMASLSQKIPLPFTVIEVEALAARRAVKFAAELGLDRIVLEGDSEILIDTLQHGCFVILFAHSLARGAIHSLAARRAVKFAAELGLDRIVLEEDSEILVNTLQHGCRSLAQFGHLAADLQHIALQSFTDYCFSHVHRLCNTICTLTCTESYSLLSYGSLDGRYST</sequence>
<evidence type="ECO:0000259" key="1">
    <source>
        <dbReference type="Pfam" id="PF13456"/>
    </source>
</evidence>
<evidence type="ECO:0008006" key="5">
    <source>
        <dbReference type="Google" id="ProtNLM"/>
    </source>
</evidence>
<feature type="domain" description="Reverse transcriptase zinc-binding" evidence="2">
    <location>
        <begin position="34"/>
        <end position="110"/>
    </location>
</feature>
<dbReference type="Pfam" id="PF13966">
    <property type="entry name" value="zf-RVT"/>
    <property type="match status" value="1"/>
</dbReference>
<dbReference type="InterPro" id="IPR026960">
    <property type="entry name" value="RVT-Znf"/>
</dbReference>
<comment type="caution">
    <text evidence="3">The sequence shown here is derived from an EMBL/GenBank/DDBJ whole genome shotgun (WGS) entry which is preliminary data.</text>
</comment>
<accession>A0AAW2CSK1</accession>
<dbReference type="InterPro" id="IPR002156">
    <property type="entry name" value="RNaseH_domain"/>
</dbReference>
<dbReference type="PANTHER" id="PTHR47074:SF48">
    <property type="entry name" value="POLYNUCLEOTIDYL TRANSFERASE, RIBONUCLEASE H-LIKE SUPERFAMILY PROTEIN"/>
    <property type="match status" value="1"/>
</dbReference>
<dbReference type="PANTHER" id="PTHR47074">
    <property type="entry name" value="BNAC02G40300D PROTEIN"/>
    <property type="match status" value="1"/>
</dbReference>